<sequence length="175" mass="20061">MSEQATVRLVYASRATFEPQKNANGIEPNVARILMQSRRNNARDRIGGVLHFGDGYFFQCLEGERGLVNKVYQRIGEDPRHEDVRLLQMEQVDERKFLDWSMKYVAIESQVQRLLDQYGLSAFRPYEFNKQMIHGLLQACVAAEDPSRAEIPDSPVANRPRQSGGGFFRRLLGRG</sequence>
<protein>
    <submittedName>
        <fullName evidence="2">BLUF domain-containing protein</fullName>
    </submittedName>
</protein>
<keyword evidence="3" id="KW-1185">Reference proteome</keyword>
<evidence type="ECO:0000313" key="3">
    <source>
        <dbReference type="Proteomes" id="UP001302316"/>
    </source>
</evidence>
<dbReference type="PROSITE" id="PS50925">
    <property type="entry name" value="BLUF"/>
    <property type="match status" value="1"/>
</dbReference>
<evidence type="ECO:0000313" key="2">
    <source>
        <dbReference type="EMBL" id="MEA5444419.1"/>
    </source>
</evidence>
<accession>A0AAP6MJB9</accession>
<gene>
    <name evidence="2" type="ORF">VCB98_01125</name>
</gene>
<dbReference type="GO" id="GO:0009882">
    <property type="term" value="F:blue light photoreceptor activity"/>
    <property type="evidence" value="ECO:0007669"/>
    <property type="project" value="InterPro"/>
</dbReference>
<dbReference type="SUPFAM" id="SSF54975">
    <property type="entry name" value="Acylphosphatase/BLUF domain-like"/>
    <property type="match status" value="1"/>
</dbReference>
<dbReference type="Gene3D" id="3.30.70.100">
    <property type="match status" value="1"/>
</dbReference>
<dbReference type="SMART" id="SM01034">
    <property type="entry name" value="BLUF"/>
    <property type="match status" value="1"/>
</dbReference>
<dbReference type="RefSeq" id="WP_346049604.1">
    <property type="nucleotide sequence ID" value="NZ_JAYGII010000002.1"/>
</dbReference>
<name>A0AAP6MJB9_9GAMM</name>
<feature type="domain" description="BLUF" evidence="1">
    <location>
        <begin position="6"/>
        <end position="103"/>
    </location>
</feature>
<comment type="caution">
    <text evidence="2">The sequence shown here is derived from an EMBL/GenBank/DDBJ whole genome shotgun (WGS) entry which is preliminary data.</text>
</comment>
<dbReference type="EMBL" id="JAYGII010000002">
    <property type="protein sequence ID" value="MEA5444419.1"/>
    <property type="molecule type" value="Genomic_DNA"/>
</dbReference>
<dbReference type="InterPro" id="IPR007024">
    <property type="entry name" value="BLUF_domain"/>
</dbReference>
<dbReference type="Pfam" id="PF04940">
    <property type="entry name" value="BLUF"/>
    <property type="match status" value="1"/>
</dbReference>
<organism evidence="2 3">
    <name type="scientific">Natronospira elongata</name>
    <dbReference type="NCBI Taxonomy" id="3110268"/>
    <lineage>
        <taxon>Bacteria</taxon>
        <taxon>Pseudomonadati</taxon>
        <taxon>Pseudomonadota</taxon>
        <taxon>Gammaproteobacteria</taxon>
        <taxon>Natronospirales</taxon>
        <taxon>Natronospiraceae</taxon>
        <taxon>Natronospira</taxon>
    </lineage>
</organism>
<dbReference type="GO" id="GO:0071949">
    <property type="term" value="F:FAD binding"/>
    <property type="evidence" value="ECO:0007669"/>
    <property type="project" value="InterPro"/>
</dbReference>
<dbReference type="AlphaFoldDB" id="A0AAP6MJB9"/>
<dbReference type="Proteomes" id="UP001302316">
    <property type="component" value="Unassembled WGS sequence"/>
</dbReference>
<dbReference type="InterPro" id="IPR036046">
    <property type="entry name" value="Acylphosphatase-like_dom_sf"/>
</dbReference>
<evidence type="ECO:0000259" key="1">
    <source>
        <dbReference type="PROSITE" id="PS50925"/>
    </source>
</evidence>
<proteinExistence type="predicted"/>
<reference evidence="2 3" key="1">
    <citation type="submission" date="2023-12" db="EMBL/GenBank/DDBJ databases">
        <title>Whole-genome sequencing of halo(alkali)philic microorganisms from hypersaline lakes.</title>
        <authorList>
            <person name="Sorokin D.Y."/>
            <person name="Merkel A.Y."/>
            <person name="Messina E."/>
            <person name="Yakimov M."/>
        </authorList>
    </citation>
    <scope>NUCLEOTIDE SEQUENCE [LARGE SCALE GENOMIC DNA]</scope>
    <source>
        <strain evidence="2 3">AB-CW1</strain>
    </source>
</reference>